<reference evidence="3" key="1">
    <citation type="journal article" date="2023" name="Commun. Biol.">
        <title>Genome analysis of Parmales, the sister group of diatoms, reveals the evolutionary specialization of diatoms from phago-mixotrophs to photoautotrophs.</title>
        <authorList>
            <person name="Ban H."/>
            <person name="Sato S."/>
            <person name="Yoshikawa S."/>
            <person name="Yamada K."/>
            <person name="Nakamura Y."/>
            <person name="Ichinomiya M."/>
            <person name="Sato N."/>
            <person name="Blanc-Mathieu R."/>
            <person name="Endo H."/>
            <person name="Kuwata A."/>
            <person name="Ogata H."/>
        </authorList>
    </citation>
    <scope>NUCLEOTIDE SEQUENCE [LARGE SCALE GENOMIC DNA]</scope>
</reference>
<keyword evidence="1" id="KW-0732">Signal</keyword>
<dbReference type="AlphaFoldDB" id="A0A9W7ECR7"/>
<protein>
    <submittedName>
        <fullName evidence="2">Uncharacterized protein</fullName>
    </submittedName>
</protein>
<comment type="caution">
    <text evidence="2">The sequence shown here is derived from an EMBL/GenBank/DDBJ whole genome shotgun (WGS) entry which is preliminary data.</text>
</comment>
<evidence type="ECO:0000256" key="1">
    <source>
        <dbReference type="SAM" id="SignalP"/>
    </source>
</evidence>
<gene>
    <name evidence="2" type="ORF">TL16_g07116</name>
</gene>
<dbReference type="Proteomes" id="UP001162640">
    <property type="component" value="Unassembled WGS sequence"/>
</dbReference>
<feature type="chain" id="PRO_5040827045" evidence="1">
    <location>
        <begin position="21"/>
        <end position="525"/>
    </location>
</feature>
<evidence type="ECO:0000313" key="3">
    <source>
        <dbReference type="Proteomes" id="UP001162640"/>
    </source>
</evidence>
<evidence type="ECO:0000313" key="2">
    <source>
        <dbReference type="EMBL" id="GMH76534.1"/>
    </source>
</evidence>
<dbReference type="EMBL" id="BLQM01000222">
    <property type="protein sequence ID" value="GMH76534.1"/>
    <property type="molecule type" value="Genomic_DNA"/>
</dbReference>
<organism evidence="2 3">
    <name type="scientific">Triparma laevis f. inornata</name>
    <dbReference type="NCBI Taxonomy" id="1714386"/>
    <lineage>
        <taxon>Eukaryota</taxon>
        <taxon>Sar</taxon>
        <taxon>Stramenopiles</taxon>
        <taxon>Ochrophyta</taxon>
        <taxon>Bolidophyceae</taxon>
        <taxon>Parmales</taxon>
        <taxon>Triparmaceae</taxon>
        <taxon>Triparma</taxon>
    </lineage>
</organism>
<feature type="signal peptide" evidence="1">
    <location>
        <begin position="1"/>
        <end position="20"/>
    </location>
</feature>
<name>A0A9W7ECR7_9STRA</name>
<proteinExistence type="predicted"/>
<sequence>MLHLALVLVWLGGLFTLGNAQGYHALEIEVDGTDHKLFLDACFDEEAVASAVRAFVSSEESGMQKVSEETSCPVKSPNCVRDEVLFAALKAHDVNLSACRVGLDRAKSLPAAVAIAGDAKNEYCTAIVMQHGETLESAVPEKPAGLLTGDLVTVVEEKRARQAAVMRYGGDFTRPLSAQERVLVELLRHEMRALPESQNGDWWPCVETTVRNIVLQFDPRFWRRWVFLHGIMDATNTNTLPVHDIFESTPDIDHVTEAGGSLQKQYAEVVSAVNKRPENRRYEALAREDWMQPGAPVVFKASKLSADFTYSASSLGYAWLLQMFEGLLEEGGGFRVENSDVIVEFGAGTGLFPKLLRNNLGYVKDYVTWDLDVFSNMQVFHLRSAGYDVVRDGVEWGQASGGKPSISPTLCTTKAEDVLTVASAAAGGGSKKVFIATWSLSEAPFDVRTMVEKSIIEGSFTHVFIAYQKKFWNNFGSGVFVDNSSFFNDLSARLETALGMKFRQIELEGGLNVLLVGERSVINDE</sequence>
<accession>A0A9W7ECR7</accession>